<reference evidence="1" key="1">
    <citation type="submission" date="2020-07" db="EMBL/GenBank/DDBJ databases">
        <title>Huge and variable diversity of episymbiotic CPR bacteria and DPANN archaea in groundwater ecosystems.</title>
        <authorList>
            <person name="He C.Y."/>
            <person name="Keren R."/>
            <person name="Whittaker M."/>
            <person name="Farag I.F."/>
            <person name="Doudna J."/>
            <person name="Cate J.H.D."/>
            <person name="Banfield J.F."/>
        </authorList>
    </citation>
    <scope>NUCLEOTIDE SEQUENCE</scope>
    <source>
        <strain evidence="1">NC_groundwater_1586_Pr3_B-0.1um_66_15</strain>
    </source>
</reference>
<evidence type="ECO:0000313" key="1">
    <source>
        <dbReference type="EMBL" id="MBI4923345.1"/>
    </source>
</evidence>
<sequence length="75" mass="8284">MKIITVSDETKHLIDAQALPGYTIRRTATRLPDGRWTIPVDDEVFDRIAAARLPGETDDDVVGRLLRAAIGKKPS</sequence>
<evidence type="ECO:0000313" key="2">
    <source>
        <dbReference type="Proteomes" id="UP000782610"/>
    </source>
</evidence>
<organism evidence="1 2">
    <name type="scientific">Devosia nanyangense</name>
    <dbReference type="NCBI Taxonomy" id="1228055"/>
    <lineage>
        <taxon>Bacteria</taxon>
        <taxon>Pseudomonadati</taxon>
        <taxon>Pseudomonadota</taxon>
        <taxon>Alphaproteobacteria</taxon>
        <taxon>Hyphomicrobiales</taxon>
        <taxon>Devosiaceae</taxon>
        <taxon>Devosia</taxon>
    </lineage>
</organism>
<protein>
    <submittedName>
        <fullName evidence="1">Uncharacterized protein</fullName>
    </submittedName>
</protein>
<proteinExistence type="predicted"/>
<dbReference type="Proteomes" id="UP000782610">
    <property type="component" value="Unassembled WGS sequence"/>
</dbReference>
<dbReference type="EMBL" id="JACRAF010000052">
    <property type="protein sequence ID" value="MBI4923345.1"/>
    <property type="molecule type" value="Genomic_DNA"/>
</dbReference>
<name>A0A933NZG4_9HYPH</name>
<comment type="caution">
    <text evidence="1">The sequence shown here is derived from an EMBL/GenBank/DDBJ whole genome shotgun (WGS) entry which is preliminary data.</text>
</comment>
<gene>
    <name evidence="1" type="ORF">HY834_16510</name>
</gene>
<accession>A0A933NZG4</accession>
<dbReference type="AlphaFoldDB" id="A0A933NZG4"/>